<evidence type="ECO:0000256" key="1">
    <source>
        <dbReference type="SAM" id="MobiDB-lite"/>
    </source>
</evidence>
<dbReference type="GeneID" id="70183339"/>
<dbReference type="AlphaFoldDB" id="A0A9P9BQ56"/>
<feature type="compositionally biased region" description="Polar residues" evidence="1">
    <location>
        <begin position="68"/>
        <end position="84"/>
    </location>
</feature>
<feature type="compositionally biased region" description="Basic and acidic residues" evidence="1">
    <location>
        <begin position="20"/>
        <end position="32"/>
    </location>
</feature>
<feature type="region of interest" description="Disordered" evidence="1">
    <location>
        <begin position="1"/>
        <end position="84"/>
    </location>
</feature>
<proteinExistence type="predicted"/>
<evidence type="ECO:0000313" key="2">
    <source>
        <dbReference type="EMBL" id="KAH7030545.1"/>
    </source>
</evidence>
<organism evidence="2 3">
    <name type="scientific">Microdochium trichocladiopsis</name>
    <dbReference type="NCBI Taxonomy" id="1682393"/>
    <lineage>
        <taxon>Eukaryota</taxon>
        <taxon>Fungi</taxon>
        <taxon>Dikarya</taxon>
        <taxon>Ascomycota</taxon>
        <taxon>Pezizomycotina</taxon>
        <taxon>Sordariomycetes</taxon>
        <taxon>Xylariomycetidae</taxon>
        <taxon>Xylariales</taxon>
        <taxon>Microdochiaceae</taxon>
        <taxon>Microdochium</taxon>
    </lineage>
</organism>
<evidence type="ECO:0000313" key="3">
    <source>
        <dbReference type="Proteomes" id="UP000756346"/>
    </source>
</evidence>
<reference evidence="2" key="1">
    <citation type="journal article" date="2021" name="Nat. Commun.">
        <title>Genetic determinants of endophytism in the Arabidopsis root mycobiome.</title>
        <authorList>
            <person name="Mesny F."/>
            <person name="Miyauchi S."/>
            <person name="Thiergart T."/>
            <person name="Pickel B."/>
            <person name="Atanasova L."/>
            <person name="Karlsson M."/>
            <person name="Huettel B."/>
            <person name="Barry K.W."/>
            <person name="Haridas S."/>
            <person name="Chen C."/>
            <person name="Bauer D."/>
            <person name="Andreopoulos W."/>
            <person name="Pangilinan J."/>
            <person name="LaButti K."/>
            <person name="Riley R."/>
            <person name="Lipzen A."/>
            <person name="Clum A."/>
            <person name="Drula E."/>
            <person name="Henrissat B."/>
            <person name="Kohler A."/>
            <person name="Grigoriev I.V."/>
            <person name="Martin F.M."/>
            <person name="Hacquard S."/>
        </authorList>
    </citation>
    <scope>NUCLEOTIDE SEQUENCE</scope>
    <source>
        <strain evidence="2">MPI-CAGE-CH-0230</strain>
    </source>
</reference>
<dbReference type="EMBL" id="JAGTJQ010000005">
    <property type="protein sequence ID" value="KAH7030545.1"/>
    <property type="molecule type" value="Genomic_DNA"/>
</dbReference>
<name>A0A9P9BQ56_9PEZI</name>
<gene>
    <name evidence="2" type="ORF">B0I36DRAFT_322015</name>
</gene>
<sequence>MPPNDGLVRGSMRQQAAAGDRPRARPDTKDGGYDLNSALSDVEEADLNSPLDSPAVTRHSIPEPGLGTPSSGPNDPQDSGSAGKSVSEVLMELYTISYLVLFAICGAKHLMVQCNYHQAGD</sequence>
<dbReference type="Proteomes" id="UP000756346">
    <property type="component" value="Unassembled WGS sequence"/>
</dbReference>
<comment type="caution">
    <text evidence="2">The sequence shown here is derived from an EMBL/GenBank/DDBJ whole genome shotgun (WGS) entry which is preliminary data.</text>
</comment>
<accession>A0A9P9BQ56</accession>
<keyword evidence="3" id="KW-1185">Reference proteome</keyword>
<dbReference type="RefSeq" id="XP_046012225.1">
    <property type="nucleotide sequence ID" value="XM_046153793.1"/>
</dbReference>
<protein>
    <submittedName>
        <fullName evidence="2">Uncharacterized protein</fullName>
    </submittedName>
</protein>